<evidence type="ECO:0000256" key="1">
    <source>
        <dbReference type="SAM" id="MobiDB-lite"/>
    </source>
</evidence>
<keyword evidence="3" id="KW-1185">Reference proteome</keyword>
<sequence length="228" mass="23980">MHSIYDTHPMRLIPLIVSSSSLTALCDGFAYPAASLPARARRLVPPSDAIHAHPNGDDDDDDCDGSSDAAALDRRSALRLATTMTLASATILSGGAARAEDETMERGGVKLTPFNSLAFNYRGESPTVDSASLDEPSIPYSEFLEKLNADQVASVEFLAPNGDAAYATLKSGDGDGRSAGGRIRIGEGYPVEDPKGWSSPAFVVKAVAKRGVPYKFVVPGLGDSFKGM</sequence>
<comment type="caution">
    <text evidence="2">The sequence shown here is derived from an EMBL/GenBank/DDBJ whole genome shotgun (WGS) entry which is preliminary data.</text>
</comment>
<protein>
    <submittedName>
        <fullName evidence="2">Uncharacterized protein</fullName>
    </submittedName>
</protein>
<evidence type="ECO:0000313" key="3">
    <source>
        <dbReference type="Proteomes" id="UP001530315"/>
    </source>
</evidence>
<organism evidence="2 3">
    <name type="scientific">Stephanodiscus triporus</name>
    <dbReference type="NCBI Taxonomy" id="2934178"/>
    <lineage>
        <taxon>Eukaryota</taxon>
        <taxon>Sar</taxon>
        <taxon>Stramenopiles</taxon>
        <taxon>Ochrophyta</taxon>
        <taxon>Bacillariophyta</taxon>
        <taxon>Coscinodiscophyceae</taxon>
        <taxon>Thalassiosirophycidae</taxon>
        <taxon>Stephanodiscales</taxon>
        <taxon>Stephanodiscaceae</taxon>
        <taxon>Stephanodiscus</taxon>
    </lineage>
</organism>
<proteinExistence type="predicted"/>
<name>A0ABD3NGA8_9STRA</name>
<dbReference type="AlphaFoldDB" id="A0ABD3NGA8"/>
<dbReference type="Proteomes" id="UP001530315">
    <property type="component" value="Unassembled WGS sequence"/>
</dbReference>
<dbReference type="EMBL" id="JALLAZ020001437">
    <property type="protein sequence ID" value="KAL3775009.1"/>
    <property type="molecule type" value="Genomic_DNA"/>
</dbReference>
<gene>
    <name evidence="2" type="ORF">ACHAW5_003747</name>
</gene>
<feature type="region of interest" description="Disordered" evidence="1">
    <location>
        <begin position="47"/>
        <end position="68"/>
    </location>
</feature>
<accession>A0ABD3NGA8</accession>
<reference evidence="2 3" key="1">
    <citation type="submission" date="2024-10" db="EMBL/GenBank/DDBJ databases">
        <title>Updated reference genomes for cyclostephanoid diatoms.</title>
        <authorList>
            <person name="Roberts W.R."/>
            <person name="Alverson A.J."/>
        </authorList>
    </citation>
    <scope>NUCLEOTIDE SEQUENCE [LARGE SCALE GENOMIC DNA]</scope>
    <source>
        <strain evidence="2 3">AJA276-08</strain>
    </source>
</reference>
<evidence type="ECO:0000313" key="2">
    <source>
        <dbReference type="EMBL" id="KAL3775009.1"/>
    </source>
</evidence>